<evidence type="ECO:0000313" key="5">
    <source>
        <dbReference type="EMBL" id="CAK7326885.1"/>
    </source>
</evidence>
<dbReference type="AlphaFoldDB" id="A0AAV1R1K3"/>
<evidence type="ECO:0000259" key="4">
    <source>
        <dbReference type="Pfam" id="PF23276"/>
    </source>
</evidence>
<feature type="domain" description="Pentatricopeptide repeat-containing protein-mitochondrial" evidence="4">
    <location>
        <begin position="104"/>
        <end position="200"/>
    </location>
</feature>
<proteinExistence type="inferred from homology"/>
<evidence type="ECO:0000313" key="6">
    <source>
        <dbReference type="Proteomes" id="UP001314170"/>
    </source>
</evidence>
<gene>
    <name evidence="5" type="ORF">DCAF_LOCUS4591</name>
</gene>
<dbReference type="InterPro" id="IPR002885">
    <property type="entry name" value="PPR_rpt"/>
</dbReference>
<dbReference type="PANTHER" id="PTHR47941">
    <property type="entry name" value="PENTATRICOPEPTIDE REPEAT-CONTAINING PROTEIN 3, MITOCHONDRIAL"/>
    <property type="match status" value="1"/>
</dbReference>
<dbReference type="InterPro" id="IPR057027">
    <property type="entry name" value="TPR_mt"/>
</dbReference>
<dbReference type="PROSITE" id="PS51375">
    <property type="entry name" value="PPR"/>
    <property type="match status" value="2"/>
</dbReference>
<evidence type="ECO:0000256" key="1">
    <source>
        <dbReference type="ARBA" id="ARBA00007626"/>
    </source>
</evidence>
<dbReference type="Pfam" id="PF23276">
    <property type="entry name" value="TPR_24"/>
    <property type="match status" value="1"/>
</dbReference>
<reference evidence="5 6" key="1">
    <citation type="submission" date="2024-01" db="EMBL/GenBank/DDBJ databases">
        <authorList>
            <person name="Waweru B."/>
        </authorList>
    </citation>
    <scope>NUCLEOTIDE SEQUENCE [LARGE SCALE GENOMIC DNA]</scope>
</reference>
<sequence length="329" mass="36988">MSLSFLRKLAPKPLIPRSLVSLTSTASFSTFPEVPTSAYYDDLVNAAGHNRDLDTLHYLLNKRIRDHCFNTTSTFKFITNTETSLSILTDLIKTLARLDNGFPRKSAFEALIARLCKLDRVDESLNVVDFMARGKFGLNAGTFHPIICCLTRKKNMERSWRLIEIMRELGVLPDITSLNYLLTAYCFKGDLTAASGVMKRIEEEGLCVDSRTHDALVLGACKTGKVEGALVVLRRMEDDGVPVLYSTHAHVINALLKQGYYDQAVKFVLICGGKEKGLDTENFGILGSKLIKLERLKEAKFVLEEMEKRGLFMGDKLSEYYNLNLKNLQ</sequence>
<dbReference type="NCBIfam" id="TIGR00756">
    <property type="entry name" value="PPR"/>
    <property type="match status" value="2"/>
</dbReference>
<keyword evidence="6" id="KW-1185">Reference proteome</keyword>
<comment type="similarity">
    <text evidence="1">Belongs to the PPR family. P subfamily.</text>
</comment>
<accession>A0AAV1R1K3</accession>
<comment type="caution">
    <text evidence="5">The sequence shown here is derived from an EMBL/GenBank/DDBJ whole genome shotgun (WGS) entry which is preliminary data.</text>
</comment>
<evidence type="ECO:0000256" key="3">
    <source>
        <dbReference type="PROSITE-ProRule" id="PRU00708"/>
    </source>
</evidence>
<organism evidence="5 6">
    <name type="scientific">Dovyalis caffra</name>
    <dbReference type="NCBI Taxonomy" id="77055"/>
    <lineage>
        <taxon>Eukaryota</taxon>
        <taxon>Viridiplantae</taxon>
        <taxon>Streptophyta</taxon>
        <taxon>Embryophyta</taxon>
        <taxon>Tracheophyta</taxon>
        <taxon>Spermatophyta</taxon>
        <taxon>Magnoliopsida</taxon>
        <taxon>eudicotyledons</taxon>
        <taxon>Gunneridae</taxon>
        <taxon>Pentapetalae</taxon>
        <taxon>rosids</taxon>
        <taxon>fabids</taxon>
        <taxon>Malpighiales</taxon>
        <taxon>Salicaceae</taxon>
        <taxon>Flacourtieae</taxon>
        <taxon>Dovyalis</taxon>
    </lineage>
</organism>
<feature type="repeat" description="PPR" evidence="3">
    <location>
        <begin position="139"/>
        <end position="173"/>
    </location>
</feature>
<evidence type="ECO:0000256" key="2">
    <source>
        <dbReference type="ARBA" id="ARBA00022737"/>
    </source>
</evidence>
<dbReference type="Pfam" id="PF01535">
    <property type="entry name" value="PPR"/>
    <property type="match status" value="2"/>
</dbReference>
<dbReference type="InterPro" id="IPR011990">
    <property type="entry name" value="TPR-like_helical_dom_sf"/>
</dbReference>
<protein>
    <recommendedName>
        <fullName evidence="4">Pentatricopeptide repeat-containing protein-mitochondrial domain-containing protein</fullName>
    </recommendedName>
</protein>
<feature type="repeat" description="PPR" evidence="3">
    <location>
        <begin position="209"/>
        <end position="243"/>
    </location>
</feature>
<dbReference type="EMBL" id="CAWUPB010000851">
    <property type="protein sequence ID" value="CAK7326885.1"/>
    <property type="molecule type" value="Genomic_DNA"/>
</dbReference>
<dbReference type="Proteomes" id="UP001314170">
    <property type="component" value="Unassembled WGS sequence"/>
</dbReference>
<name>A0AAV1R1K3_9ROSI</name>
<keyword evidence="2" id="KW-0677">Repeat</keyword>
<dbReference type="Gene3D" id="1.25.40.10">
    <property type="entry name" value="Tetratricopeptide repeat domain"/>
    <property type="match status" value="1"/>
</dbReference>